<keyword evidence="3" id="KW-0134">Cell wall</keyword>
<keyword evidence="6" id="KW-0572">Peptidoglycan-anchor</keyword>
<dbReference type="Gene3D" id="2.60.40.10">
    <property type="entry name" value="Immunoglobulins"/>
    <property type="match status" value="2"/>
</dbReference>
<proteinExistence type="inferred from homology"/>
<evidence type="ECO:0008006" key="14">
    <source>
        <dbReference type="Google" id="ProtNLM"/>
    </source>
</evidence>
<dbReference type="Pfam" id="PF17961">
    <property type="entry name" value="Big_8"/>
    <property type="match status" value="1"/>
</dbReference>
<evidence type="ECO:0000256" key="7">
    <source>
        <dbReference type="SAM" id="MobiDB-lite"/>
    </source>
</evidence>
<feature type="domain" description="Collagen binding" evidence="9">
    <location>
        <begin position="644"/>
        <end position="777"/>
    </location>
</feature>
<dbReference type="PANTHER" id="PTHR36108:SF13">
    <property type="entry name" value="COLOSSIN-B-RELATED"/>
    <property type="match status" value="1"/>
</dbReference>
<dbReference type="KEGG" id="esg:EsVE80_24610"/>
<comment type="subcellular location">
    <subcellularLocation>
        <location evidence="1">Secreted</location>
        <location evidence="1">Cell wall</location>
        <topology evidence="1">Peptidoglycan-anchor</topology>
    </subcellularLocation>
</comment>
<sequence length="1284" mass="141925">MGKQKYNYRIVYLFMALLLFMQGMTPLVAVAQTVTNDWTLEAIQQDGDQLLLTVKGKNEKEATIKYSDNVDLTNAKWQSGSVVPAVHIDNQNKKITLAKSQTQKEDVLILQTKANTLQQLRSDITFTYGSQQLAFAAEQTSSTTTSPTTESTEKSSDTATQITSTSESVTTENPKSSEGTKESDTSDSALAPAATDNKKPADNPNDIRTYFPNGEGTIITDSQIFFTDKDGKPIEPPIPADATIRMTYDWAIPESVRQKIKAGDYFEFHLPAELVPSREMSGALKDAQGNTYANYVVGKDGTVRFTFTEDVVNSSDITGDFYFETHFETNHIDGPGDITIHYPTEDNLPPVDVTIRPATETQIDKQGHFDKTPNPSKVAWTVDINQAMKEHTNLTITETWPQGIAYDSVKVYELVMNLDGTVKEVSRQLAPSEYTVDQNGNVKIKGKTNNAYRLIYQSTIKESAIPDKGGKVSFTNEAALTSEEVTDDLTAKATVTNSYGKLLEKKQTGYNSDKQEFSWQIKYNYGEKNISKEQAVLTDTMSENLTFEPDSLVLHRITFDKNGKEIIGAELTSPADYQVVYDTSKNQFVLKFAHDVNYAVKIDYKTKVNTLVTGNTDVDNQVVVDTGGDGQEGGDDGTAQQQNIIKNLGNVDYANKTAIWKLEVNKNNYYMENAVITDTFQPIPGLSLAQSHLTESKYDLTIETKSGKKLFAKQDYDLTVQKNQAGQQTGFTIKFIGEYAKTTESFIIYYKTNFDVTGLDPDGKTGPDSFINHATITWTDKEGGKHHSDDEKPFKPHDPFTLNAQKSGVYNAVTKEITWTIVVNLSHNQLHNATLTDQIIDNQSYVDGSLKVFNAQTQPDGNVYINEKDEVTNQMQAIKEPTGDNDQTLSLHFPEGIANTYAIVFKTSLADKVIEGSKEYDNVADYENNNDDRKVTGEVSVYHGGETLAKEGLQDPDDPDYVLWHVTINGAQSTLDDVVITDHPSINQVLDEDSVVLYQTQVAEDGTITPDKTKPLVAGKDYTLEVKTDNETGQQTLEVKMAHIETAYYMEYRSLILSSTTGSQDKVSNNVTIKGTGTKVIEGSDGQDVTVQVDNSGGNASGKRGKIVIQKTKEDGQTPLSGAHFQLLDMKKEHVLREGTVTEDGKITFGGLPLGSYKLVETQAPTGFTISDELAAGKTIEITEATTEEDAPSLIIKNEPNKVILKKVGEQGTVLPNAQFRLEKLTSKIVGSSFWQEIPLLQQSRTDENGILEVDGLETGIYRFVEVFAPSGFVRDETSHIFVV</sequence>
<protein>
    <recommendedName>
        <fullName evidence="14">Collagen-binding protein</fullName>
    </recommendedName>
</protein>
<dbReference type="InterPro" id="IPR041033">
    <property type="entry name" value="SpaA_PFL_dom_1"/>
</dbReference>
<dbReference type="InterPro" id="IPR008966">
    <property type="entry name" value="Adhesion_dom_sf"/>
</dbReference>
<evidence type="ECO:0000259" key="9">
    <source>
        <dbReference type="Pfam" id="PF05737"/>
    </source>
</evidence>
<evidence type="ECO:0000259" key="10">
    <source>
        <dbReference type="Pfam" id="PF17802"/>
    </source>
</evidence>
<reference evidence="12 13" key="1">
    <citation type="submission" date="2020-02" db="EMBL/GenBank/DDBJ databases">
        <title>Characterization of vanA genotype vancomycin-resistant Enterococcus saigonensis VE80.</title>
        <authorList>
            <person name="Harada T."/>
            <person name="Motooka D."/>
            <person name="Nakamura S."/>
            <person name="Yamamoto Y."/>
            <person name="Kawahara R."/>
            <person name="Kawatsu K."/>
        </authorList>
    </citation>
    <scope>NUCLEOTIDE SEQUENCE [LARGE SCALE GENOMIC DNA]</scope>
    <source>
        <strain evidence="12 13">VE80</strain>
    </source>
</reference>
<gene>
    <name evidence="12" type="ORF">EsVE80_24610</name>
</gene>
<feature type="domain" description="Collagen binding" evidence="9">
    <location>
        <begin position="804"/>
        <end position="932"/>
    </location>
</feature>
<dbReference type="EMBL" id="AP022822">
    <property type="protein sequence ID" value="BCA86938.1"/>
    <property type="molecule type" value="Genomic_DNA"/>
</dbReference>
<dbReference type="Proteomes" id="UP000502998">
    <property type="component" value="Chromosome"/>
</dbReference>
<comment type="similarity">
    <text evidence="2">Belongs to the serine-aspartate repeat-containing protein (SDr) family.</text>
</comment>
<evidence type="ECO:0000313" key="12">
    <source>
        <dbReference type="EMBL" id="BCA86938.1"/>
    </source>
</evidence>
<feature type="compositionally biased region" description="Low complexity" evidence="7">
    <location>
        <begin position="137"/>
        <end position="150"/>
    </location>
</feature>
<keyword evidence="13" id="KW-1185">Reference proteome</keyword>
<evidence type="ECO:0000256" key="4">
    <source>
        <dbReference type="ARBA" id="ARBA00022525"/>
    </source>
</evidence>
<evidence type="ECO:0000259" key="11">
    <source>
        <dbReference type="Pfam" id="PF17961"/>
    </source>
</evidence>
<feature type="domain" description="Collagen binding" evidence="9">
    <location>
        <begin position="946"/>
        <end position="1075"/>
    </location>
</feature>
<feature type="domain" description="SpaA-like prealbumin fold" evidence="10">
    <location>
        <begin position="1105"/>
        <end position="1185"/>
    </location>
</feature>
<feature type="compositionally biased region" description="Polar residues" evidence="7">
    <location>
        <begin position="161"/>
        <end position="177"/>
    </location>
</feature>
<keyword evidence="4" id="KW-0964">Secreted</keyword>
<evidence type="ECO:0000256" key="6">
    <source>
        <dbReference type="ARBA" id="ARBA00023088"/>
    </source>
</evidence>
<keyword evidence="5 8" id="KW-0732">Signal</keyword>
<evidence type="ECO:0000313" key="13">
    <source>
        <dbReference type="Proteomes" id="UP000502998"/>
    </source>
</evidence>
<accession>A0A679IB97</accession>
<dbReference type="InterPro" id="IPR041171">
    <property type="entry name" value="SDR_Ig"/>
</dbReference>
<organism evidence="12 13">
    <name type="scientific">Enterococcus saigonensis</name>
    <dbReference type="NCBI Taxonomy" id="1805431"/>
    <lineage>
        <taxon>Bacteria</taxon>
        <taxon>Bacillati</taxon>
        <taxon>Bacillota</taxon>
        <taxon>Bacilli</taxon>
        <taxon>Lactobacillales</taxon>
        <taxon>Enterococcaceae</taxon>
        <taxon>Enterococcus</taxon>
    </lineage>
</organism>
<dbReference type="InterPro" id="IPR011252">
    <property type="entry name" value="Fibrogen-bd_dom1"/>
</dbReference>
<feature type="domain" description="Collagen binding" evidence="9">
    <location>
        <begin position="361"/>
        <end position="487"/>
    </location>
</feature>
<evidence type="ECO:0000256" key="5">
    <source>
        <dbReference type="ARBA" id="ARBA00022729"/>
    </source>
</evidence>
<dbReference type="SUPFAM" id="SSF49401">
    <property type="entry name" value="Bacterial adhesins"/>
    <property type="match status" value="6"/>
</dbReference>
<dbReference type="GO" id="GO:0005518">
    <property type="term" value="F:collagen binding"/>
    <property type="evidence" value="ECO:0007669"/>
    <property type="project" value="InterPro"/>
</dbReference>
<dbReference type="Pfam" id="PF05737">
    <property type="entry name" value="Collagen_bind"/>
    <property type="match status" value="5"/>
</dbReference>
<evidence type="ECO:0000256" key="1">
    <source>
        <dbReference type="ARBA" id="ARBA00004168"/>
    </source>
</evidence>
<feature type="region of interest" description="Disordered" evidence="7">
    <location>
        <begin position="137"/>
        <end position="215"/>
    </location>
</feature>
<dbReference type="InterPro" id="IPR008456">
    <property type="entry name" value="Collagen-bd_dom"/>
</dbReference>
<evidence type="ECO:0000256" key="3">
    <source>
        <dbReference type="ARBA" id="ARBA00022512"/>
    </source>
</evidence>
<dbReference type="PANTHER" id="PTHR36108">
    <property type="entry name" value="COLOSSIN-B-RELATED"/>
    <property type="match status" value="1"/>
</dbReference>
<name>A0A679IB97_9ENTE</name>
<feature type="domain" description="SDR-like Ig" evidence="11">
    <location>
        <begin position="243"/>
        <end position="332"/>
    </location>
</feature>
<dbReference type="Gene3D" id="2.60.40.740">
    <property type="match status" value="5"/>
</dbReference>
<feature type="domain" description="SpaA-like prealbumin fold" evidence="10">
    <location>
        <begin position="1202"/>
        <end position="1284"/>
    </location>
</feature>
<evidence type="ECO:0000256" key="2">
    <source>
        <dbReference type="ARBA" id="ARBA00007257"/>
    </source>
</evidence>
<feature type="chain" id="PRO_5025346256" description="Collagen-binding protein" evidence="8">
    <location>
        <begin position="32"/>
        <end position="1284"/>
    </location>
</feature>
<dbReference type="Pfam" id="PF17802">
    <property type="entry name" value="SpaA"/>
    <property type="match status" value="2"/>
</dbReference>
<dbReference type="SUPFAM" id="SSF49478">
    <property type="entry name" value="Cna protein B-type domain"/>
    <property type="match status" value="1"/>
</dbReference>
<feature type="domain" description="Collagen binding" evidence="9">
    <location>
        <begin position="511"/>
        <end position="609"/>
    </location>
</feature>
<dbReference type="GO" id="GO:0007155">
    <property type="term" value="P:cell adhesion"/>
    <property type="evidence" value="ECO:0007669"/>
    <property type="project" value="InterPro"/>
</dbReference>
<dbReference type="Gene3D" id="2.60.40.1280">
    <property type="match status" value="1"/>
</dbReference>
<evidence type="ECO:0000256" key="8">
    <source>
        <dbReference type="SAM" id="SignalP"/>
    </source>
</evidence>
<dbReference type="InterPro" id="IPR013783">
    <property type="entry name" value="Ig-like_fold"/>
</dbReference>
<feature type="signal peptide" evidence="8">
    <location>
        <begin position="1"/>
        <end position="31"/>
    </location>
</feature>